<sequence>MSPRTLFRIVARAEAVTWTLLIIAMLLKYVVKVGDWPVSIAGFMHGFVFLSYVATGVLVGINQRWTKRSIVLAAATSIVPYLTIPYERRLEKQGRLEGEWRTTKSDHPDDDKWIDTLFRWMVGRPILTAVIAVVSVALIFTVMLILGPPGGRA</sequence>
<dbReference type="NCBIfam" id="TIGR03954">
    <property type="entry name" value="integ_memb_HG"/>
    <property type="match status" value="1"/>
</dbReference>
<keyword evidence="5 6" id="KW-0472">Membrane</keyword>
<keyword evidence="9" id="KW-1185">Reference proteome</keyword>
<keyword evidence="3 6" id="KW-0812">Transmembrane</keyword>
<comment type="subcellular location">
    <subcellularLocation>
        <location evidence="1">Cell membrane</location>
        <topology evidence="1">Multi-pass membrane protein</topology>
    </subcellularLocation>
</comment>
<organism evidence="8 9">
    <name type="scientific">Glutamicibacter soli</name>
    <dbReference type="NCBI Taxonomy" id="453836"/>
    <lineage>
        <taxon>Bacteria</taxon>
        <taxon>Bacillati</taxon>
        <taxon>Actinomycetota</taxon>
        <taxon>Actinomycetes</taxon>
        <taxon>Micrococcales</taxon>
        <taxon>Micrococcaceae</taxon>
        <taxon>Glutamicibacter</taxon>
    </lineage>
</organism>
<dbReference type="InterPro" id="IPR023845">
    <property type="entry name" value="DUF3817_TM"/>
</dbReference>
<reference evidence="8 9" key="1">
    <citation type="submission" date="2018-01" db="EMBL/GenBank/DDBJ databases">
        <title>Glutamicibacter soli strain NHPC-3 Whole genome sequence and assembly.</title>
        <authorList>
            <person name="Choudhury P."/>
            <person name="Gupta D."/>
            <person name="Sengupta K."/>
            <person name="Jawed A."/>
            <person name="Sultana N."/>
            <person name="Saha P."/>
        </authorList>
    </citation>
    <scope>NUCLEOTIDE SEQUENCE [LARGE SCALE GENOMIC DNA]</scope>
    <source>
        <strain evidence="8 9">NHPC-3</strain>
    </source>
</reference>
<dbReference type="EMBL" id="POAF01000004">
    <property type="protein sequence ID" value="RBM01192.1"/>
    <property type="molecule type" value="Genomic_DNA"/>
</dbReference>
<gene>
    <name evidence="8" type="ORF">C1H84_10470</name>
</gene>
<dbReference type="Pfam" id="PF12823">
    <property type="entry name" value="DUF3817"/>
    <property type="match status" value="1"/>
</dbReference>
<dbReference type="PANTHER" id="PTHR40077">
    <property type="entry name" value="MEMBRANE PROTEIN-RELATED"/>
    <property type="match status" value="1"/>
</dbReference>
<dbReference type="Proteomes" id="UP000252167">
    <property type="component" value="Unassembled WGS sequence"/>
</dbReference>
<feature type="transmembrane region" description="Helical" evidence="6">
    <location>
        <begin position="126"/>
        <end position="147"/>
    </location>
</feature>
<feature type="domain" description="DUF3817" evidence="7">
    <location>
        <begin position="5"/>
        <end position="91"/>
    </location>
</feature>
<name>A0A365YEW3_9MICC</name>
<evidence type="ECO:0000259" key="7">
    <source>
        <dbReference type="Pfam" id="PF12823"/>
    </source>
</evidence>
<evidence type="ECO:0000313" key="9">
    <source>
        <dbReference type="Proteomes" id="UP000252167"/>
    </source>
</evidence>
<evidence type="ECO:0000256" key="5">
    <source>
        <dbReference type="ARBA" id="ARBA00023136"/>
    </source>
</evidence>
<comment type="caution">
    <text evidence="8">The sequence shown here is derived from an EMBL/GenBank/DDBJ whole genome shotgun (WGS) entry which is preliminary data.</text>
</comment>
<dbReference type="RefSeq" id="WP_047120439.1">
    <property type="nucleotide sequence ID" value="NZ_JBNBOD010000001.1"/>
</dbReference>
<keyword evidence="2" id="KW-1003">Cell membrane</keyword>
<feature type="transmembrane region" description="Helical" evidence="6">
    <location>
        <begin position="12"/>
        <end position="31"/>
    </location>
</feature>
<proteinExistence type="predicted"/>
<evidence type="ECO:0000256" key="4">
    <source>
        <dbReference type="ARBA" id="ARBA00022989"/>
    </source>
</evidence>
<dbReference type="GO" id="GO:0005886">
    <property type="term" value="C:plasma membrane"/>
    <property type="evidence" value="ECO:0007669"/>
    <property type="project" value="UniProtKB-SubCell"/>
</dbReference>
<evidence type="ECO:0000256" key="6">
    <source>
        <dbReference type="SAM" id="Phobius"/>
    </source>
</evidence>
<feature type="transmembrane region" description="Helical" evidence="6">
    <location>
        <begin position="43"/>
        <end position="62"/>
    </location>
</feature>
<evidence type="ECO:0000256" key="3">
    <source>
        <dbReference type="ARBA" id="ARBA00022692"/>
    </source>
</evidence>
<dbReference type="PANTHER" id="PTHR40077:SF1">
    <property type="entry name" value="MEMBRANE PROTEIN"/>
    <property type="match status" value="1"/>
</dbReference>
<evidence type="ECO:0000256" key="1">
    <source>
        <dbReference type="ARBA" id="ARBA00004651"/>
    </source>
</evidence>
<protein>
    <submittedName>
        <fullName evidence="8">DUF3817 domain-containing protein</fullName>
    </submittedName>
</protein>
<evidence type="ECO:0000313" key="8">
    <source>
        <dbReference type="EMBL" id="RBM01192.1"/>
    </source>
</evidence>
<accession>A0A365YEW3</accession>
<dbReference type="AlphaFoldDB" id="A0A365YEW3"/>
<keyword evidence="4 6" id="KW-1133">Transmembrane helix</keyword>
<evidence type="ECO:0000256" key="2">
    <source>
        <dbReference type="ARBA" id="ARBA00022475"/>
    </source>
</evidence>